<evidence type="ECO:0000313" key="2">
    <source>
        <dbReference type="Proteomes" id="UP001178508"/>
    </source>
</evidence>
<sequence>TVKSCRCDCCTATSVFRVLNHQQQGATLPLATSEPIGLYIIDCCDPPITISLHK</sequence>
<gene>
    <name evidence="1" type="ORF">XNOV1_A021875</name>
</gene>
<dbReference type="EMBL" id="OY660864">
    <property type="protein sequence ID" value="CAJ1049543.1"/>
    <property type="molecule type" value="Genomic_DNA"/>
</dbReference>
<dbReference type="AlphaFoldDB" id="A0AAV1ELE2"/>
<name>A0AAV1ELE2_XYRNO</name>
<organism evidence="1 2">
    <name type="scientific">Xyrichtys novacula</name>
    <name type="common">Pearly razorfish</name>
    <name type="synonym">Hemipteronotus novacula</name>
    <dbReference type="NCBI Taxonomy" id="13765"/>
    <lineage>
        <taxon>Eukaryota</taxon>
        <taxon>Metazoa</taxon>
        <taxon>Chordata</taxon>
        <taxon>Craniata</taxon>
        <taxon>Vertebrata</taxon>
        <taxon>Euteleostomi</taxon>
        <taxon>Actinopterygii</taxon>
        <taxon>Neopterygii</taxon>
        <taxon>Teleostei</taxon>
        <taxon>Neoteleostei</taxon>
        <taxon>Acanthomorphata</taxon>
        <taxon>Eupercaria</taxon>
        <taxon>Labriformes</taxon>
        <taxon>Labridae</taxon>
        <taxon>Xyrichtys</taxon>
    </lineage>
</organism>
<keyword evidence="2" id="KW-1185">Reference proteome</keyword>
<protein>
    <submittedName>
        <fullName evidence="1">Uncharacterized protein</fullName>
    </submittedName>
</protein>
<reference evidence="1" key="1">
    <citation type="submission" date="2023-08" db="EMBL/GenBank/DDBJ databases">
        <authorList>
            <person name="Alioto T."/>
            <person name="Alioto T."/>
            <person name="Gomez Garrido J."/>
        </authorList>
    </citation>
    <scope>NUCLEOTIDE SEQUENCE</scope>
</reference>
<accession>A0AAV1ELE2</accession>
<evidence type="ECO:0000313" key="1">
    <source>
        <dbReference type="EMBL" id="CAJ1049543.1"/>
    </source>
</evidence>
<proteinExistence type="predicted"/>
<dbReference type="Proteomes" id="UP001178508">
    <property type="component" value="Chromosome 1"/>
</dbReference>
<feature type="non-terminal residue" evidence="1">
    <location>
        <position position="1"/>
    </location>
</feature>